<dbReference type="EMBL" id="RJJH01000001">
    <property type="protein sequence ID" value="RNI13546.1"/>
    <property type="molecule type" value="Genomic_DNA"/>
</dbReference>
<keyword evidence="6" id="KW-1185">Reference proteome</keyword>
<dbReference type="GO" id="GO:0008757">
    <property type="term" value="F:S-adenosylmethionine-dependent methyltransferase activity"/>
    <property type="evidence" value="ECO:0007669"/>
    <property type="project" value="InterPro"/>
</dbReference>
<dbReference type="Proteomes" id="UP000193969">
    <property type="component" value="Unassembled WGS sequence"/>
</dbReference>
<protein>
    <submittedName>
        <fullName evidence="3">Class I SAM-dependent methyltransferase</fullName>
    </submittedName>
    <submittedName>
        <fullName evidence="4">Methyltransferase domain-containing protein</fullName>
    </submittedName>
    <submittedName>
        <fullName evidence="2">Methyltransferase type 11</fullName>
    </submittedName>
</protein>
<name>A0A1L9C4Z3_9EURY</name>
<dbReference type="PANTHER" id="PTHR43591">
    <property type="entry name" value="METHYLTRANSFERASE"/>
    <property type="match status" value="1"/>
</dbReference>
<evidence type="ECO:0000313" key="2">
    <source>
        <dbReference type="EMBL" id="OJH49609.1"/>
    </source>
</evidence>
<dbReference type="CDD" id="cd02440">
    <property type="entry name" value="AdoMet_MTases"/>
    <property type="match status" value="1"/>
</dbReference>
<dbReference type="InterPro" id="IPR013216">
    <property type="entry name" value="Methyltransf_11"/>
</dbReference>
<reference evidence="4" key="3">
    <citation type="submission" date="2017-04" db="EMBL/GenBank/DDBJ databases">
        <authorList>
            <person name="Afonso C.L."/>
            <person name="Miller P.J."/>
            <person name="Scott M.A."/>
            <person name="Spackman E."/>
            <person name="Goraichik I."/>
            <person name="Dimitrov K.M."/>
            <person name="Suarez D.L."/>
            <person name="Swayne D.E."/>
        </authorList>
    </citation>
    <scope>NUCLEOTIDE SEQUENCE [LARGE SCALE GENOMIC DNA]</scope>
    <source>
        <strain evidence="4">FDF-1</strain>
    </source>
</reference>
<dbReference type="Proteomes" id="UP000278252">
    <property type="component" value="Unassembled WGS sequence"/>
</dbReference>
<organism evidence="2 5">
    <name type="scientific">Methanohalophilus portucalensis FDF-1</name>
    <dbReference type="NCBI Taxonomy" id="523843"/>
    <lineage>
        <taxon>Archaea</taxon>
        <taxon>Methanobacteriati</taxon>
        <taxon>Methanobacteriota</taxon>
        <taxon>Stenosarchaea group</taxon>
        <taxon>Methanomicrobia</taxon>
        <taxon>Methanosarcinales</taxon>
        <taxon>Methanosarcinaceae</taxon>
        <taxon>Methanohalophilus</taxon>
    </lineage>
</organism>
<accession>A0A1L9C4Z3</accession>
<evidence type="ECO:0000313" key="4">
    <source>
        <dbReference type="EMBL" id="SMH35144.1"/>
    </source>
</evidence>
<dbReference type="OrthoDB" id="1018at2157"/>
<evidence type="ECO:0000313" key="5">
    <source>
        <dbReference type="Proteomes" id="UP000185713"/>
    </source>
</evidence>
<keyword evidence="2" id="KW-0808">Transferase</keyword>
<evidence type="ECO:0000313" key="7">
    <source>
        <dbReference type="Proteomes" id="UP000278252"/>
    </source>
</evidence>
<dbReference type="GO" id="GO:0032259">
    <property type="term" value="P:methylation"/>
    <property type="evidence" value="ECO:0007669"/>
    <property type="project" value="UniProtKB-KW"/>
</dbReference>
<dbReference type="Proteomes" id="UP000185713">
    <property type="component" value="Unassembled WGS sequence"/>
</dbReference>
<dbReference type="RefSeq" id="WP_072358549.1">
    <property type="nucleotide sequence ID" value="NZ_FXBN01000001.1"/>
</dbReference>
<evidence type="ECO:0000259" key="1">
    <source>
        <dbReference type="Pfam" id="PF08241"/>
    </source>
</evidence>
<reference evidence="3 7" key="4">
    <citation type="submission" date="2018-10" db="EMBL/GenBank/DDBJ databases">
        <title>Cultivation of a novel Methanohalophilus strain from Kebrit Deep of the Red Sea and a genomic comparison of members of the genus Methanohalophilus.</title>
        <authorList>
            <person name="Guan Y."/>
            <person name="Ngugi D.K."/>
            <person name="Stingl U."/>
        </authorList>
    </citation>
    <scope>NUCLEOTIDE SEQUENCE [LARGE SCALE GENOMIC DNA]</scope>
    <source>
        <strain evidence="3 7">DSM 7471</strain>
    </source>
</reference>
<keyword evidence="2" id="KW-0489">Methyltransferase</keyword>
<dbReference type="EMBL" id="JWTK01000002">
    <property type="protein sequence ID" value="OJH49609.1"/>
    <property type="molecule type" value="Genomic_DNA"/>
</dbReference>
<evidence type="ECO:0000313" key="3">
    <source>
        <dbReference type="EMBL" id="RNI13546.1"/>
    </source>
</evidence>
<reference evidence="2 5" key="1">
    <citation type="submission" date="2014-12" db="EMBL/GenBank/DDBJ databases">
        <title>The genome sequence of Methanohalophilus portucalensis strain FDF1.</title>
        <authorList>
            <person name="Lai M.-C."/>
            <person name="Lai S.-J."/>
        </authorList>
    </citation>
    <scope>NUCLEOTIDE SEQUENCE [LARGE SCALE GENOMIC DNA]</scope>
    <source>
        <strain evidence="2 5">FDF-1</strain>
    </source>
</reference>
<sequence>MTDEVTGKAGFHDDYAENFEDVADNIFAPIYPVISQQITNRCQIMSGTFIDVGSGPASLAISLSKLVDGKVYAMDFSEKMLAIAKKKIESSDLNANVIPIFGDIHDMPFDDCFADLVVSRGSLFFWQDVHQAFREIYRVLKPGGMAYIGGGFGTAELKSKITQAMEKRDPTWSQCVEKRLNKANLDSFKKALHVAEIDHYRIIDDESGFWICFNKVD</sequence>
<dbReference type="SUPFAM" id="SSF53335">
    <property type="entry name" value="S-adenosyl-L-methionine-dependent methyltransferases"/>
    <property type="match status" value="1"/>
</dbReference>
<dbReference type="PANTHER" id="PTHR43591:SF24">
    <property type="entry name" value="2-METHOXY-6-POLYPRENYL-1,4-BENZOQUINOL METHYLASE, MITOCHONDRIAL"/>
    <property type="match status" value="1"/>
</dbReference>
<dbReference type="Pfam" id="PF08241">
    <property type="entry name" value="Methyltransf_11"/>
    <property type="match status" value="1"/>
</dbReference>
<dbReference type="AlphaFoldDB" id="A0A1L9C4Z3"/>
<reference evidence="6" key="2">
    <citation type="submission" date="2017-04" db="EMBL/GenBank/DDBJ databases">
        <authorList>
            <person name="Varghese N."/>
            <person name="Submissions S."/>
        </authorList>
    </citation>
    <scope>NUCLEOTIDE SEQUENCE [LARGE SCALE GENOMIC DNA]</scope>
    <source>
        <strain evidence="6">FDF-1</strain>
    </source>
</reference>
<dbReference type="Gene3D" id="3.40.50.150">
    <property type="entry name" value="Vaccinia Virus protein VP39"/>
    <property type="match status" value="1"/>
</dbReference>
<gene>
    <name evidence="3" type="ORF">EFE41_02920</name>
    <name evidence="2" type="ORF">MPF_0397</name>
    <name evidence="4" type="ORF">SAMN06264941_0940</name>
</gene>
<dbReference type="InterPro" id="IPR029063">
    <property type="entry name" value="SAM-dependent_MTases_sf"/>
</dbReference>
<evidence type="ECO:0000313" key="6">
    <source>
        <dbReference type="Proteomes" id="UP000193969"/>
    </source>
</evidence>
<proteinExistence type="predicted"/>
<dbReference type="EMBL" id="FXBN01000001">
    <property type="protein sequence ID" value="SMH35144.1"/>
    <property type="molecule type" value="Genomic_DNA"/>
</dbReference>
<feature type="domain" description="Methyltransferase type 11" evidence="1">
    <location>
        <begin position="50"/>
        <end position="148"/>
    </location>
</feature>
<dbReference type="STRING" id="523843.SAMN06264941_0940"/>